<dbReference type="EMBL" id="VNKQ01000019">
    <property type="protein sequence ID" value="KAG0645365.1"/>
    <property type="molecule type" value="Genomic_DNA"/>
</dbReference>
<dbReference type="OrthoDB" id="1055148at2759"/>
<evidence type="ECO:0000256" key="3">
    <source>
        <dbReference type="ARBA" id="ARBA00023002"/>
    </source>
</evidence>
<dbReference type="InterPro" id="IPR001128">
    <property type="entry name" value="Cyt_P450"/>
</dbReference>
<proteinExistence type="inferred from homology"/>
<dbReference type="InterPro" id="IPR002401">
    <property type="entry name" value="Cyt_P450_E_grp-I"/>
</dbReference>
<evidence type="ECO:0000256" key="4">
    <source>
        <dbReference type="ARBA" id="ARBA00023004"/>
    </source>
</evidence>
<keyword evidence="4 5" id="KW-0408">Iron</keyword>
<dbReference type="Pfam" id="PF00067">
    <property type="entry name" value="p450"/>
    <property type="match status" value="1"/>
</dbReference>
<dbReference type="PRINTS" id="PR00385">
    <property type="entry name" value="P450"/>
</dbReference>
<evidence type="ECO:0000256" key="1">
    <source>
        <dbReference type="ARBA" id="ARBA00010617"/>
    </source>
</evidence>
<evidence type="ECO:0000256" key="2">
    <source>
        <dbReference type="ARBA" id="ARBA00022723"/>
    </source>
</evidence>
<dbReference type="GO" id="GO:0005506">
    <property type="term" value="F:iron ion binding"/>
    <property type="evidence" value="ECO:0007669"/>
    <property type="project" value="InterPro"/>
</dbReference>
<dbReference type="SUPFAM" id="SSF48264">
    <property type="entry name" value="Cytochrome P450"/>
    <property type="match status" value="1"/>
</dbReference>
<dbReference type="InterPro" id="IPR050364">
    <property type="entry name" value="Cytochrome_P450_fung"/>
</dbReference>
<evidence type="ECO:0000313" key="6">
    <source>
        <dbReference type="EMBL" id="KAG0645365.1"/>
    </source>
</evidence>
<organism evidence="6 7">
    <name type="scientific">Hyphodiscus hymeniophilus</name>
    <dbReference type="NCBI Taxonomy" id="353542"/>
    <lineage>
        <taxon>Eukaryota</taxon>
        <taxon>Fungi</taxon>
        <taxon>Dikarya</taxon>
        <taxon>Ascomycota</taxon>
        <taxon>Pezizomycotina</taxon>
        <taxon>Leotiomycetes</taxon>
        <taxon>Helotiales</taxon>
        <taxon>Hyphodiscaceae</taxon>
        <taxon>Hyphodiscus</taxon>
    </lineage>
</organism>
<evidence type="ECO:0000256" key="5">
    <source>
        <dbReference type="PIRSR" id="PIRSR602401-1"/>
    </source>
</evidence>
<evidence type="ECO:0000313" key="7">
    <source>
        <dbReference type="Proteomes" id="UP000785200"/>
    </source>
</evidence>
<dbReference type="GO" id="GO:0020037">
    <property type="term" value="F:heme binding"/>
    <property type="evidence" value="ECO:0007669"/>
    <property type="project" value="InterPro"/>
</dbReference>
<keyword evidence="5" id="KW-0349">Heme</keyword>
<dbReference type="PANTHER" id="PTHR46300:SF9">
    <property type="entry name" value="P450, PUTATIVE-RELATED"/>
    <property type="match status" value="1"/>
</dbReference>
<dbReference type="GO" id="GO:0004497">
    <property type="term" value="F:monooxygenase activity"/>
    <property type="evidence" value="ECO:0007669"/>
    <property type="project" value="InterPro"/>
</dbReference>
<keyword evidence="3" id="KW-0560">Oxidoreductase</keyword>
<accession>A0A9P6VDN7</accession>
<dbReference type="CDD" id="cd11066">
    <property type="entry name" value="CYP_PhacA-like"/>
    <property type="match status" value="1"/>
</dbReference>
<comment type="cofactor">
    <cofactor evidence="5">
        <name>heme</name>
        <dbReference type="ChEBI" id="CHEBI:30413"/>
    </cofactor>
</comment>
<dbReference type="Gene3D" id="1.10.630.10">
    <property type="entry name" value="Cytochrome P450"/>
    <property type="match status" value="1"/>
</dbReference>
<dbReference type="PRINTS" id="PR00463">
    <property type="entry name" value="EP450I"/>
</dbReference>
<reference evidence="6" key="1">
    <citation type="submission" date="2019-07" db="EMBL/GenBank/DDBJ databases">
        <title>Hyphodiscus hymeniophilus genome sequencing and assembly.</title>
        <authorList>
            <person name="Kramer G."/>
            <person name="Nodwell J."/>
        </authorList>
    </citation>
    <scope>NUCLEOTIDE SEQUENCE</scope>
    <source>
        <strain evidence="6">ATCC 34498</strain>
    </source>
</reference>
<comment type="caution">
    <text evidence="6">The sequence shown here is derived from an EMBL/GenBank/DDBJ whole genome shotgun (WGS) entry which is preliminary data.</text>
</comment>
<keyword evidence="2 5" id="KW-0479">Metal-binding</keyword>
<protein>
    <submittedName>
        <fullName evidence="6">Phenylacetate 2-hydroxylase</fullName>
    </submittedName>
</protein>
<dbReference type="AlphaFoldDB" id="A0A9P6VDN7"/>
<dbReference type="Proteomes" id="UP000785200">
    <property type="component" value="Unassembled WGS sequence"/>
</dbReference>
<dbReference type="PANTHER" id="PTHR46300">
    <property type="entry name" value="P450, PUTATIVE (EUROFUNG)-RELATED-RELATED"/>
    <property type="match status" value="1"/>
</dbReference>
<feature type="binding site" description="axial binding residue" evidence="5">
    <location>
        <position position="465"/>
    </location>
    <ligand>
        <name>heme</name>
        <dbReference type="ChEBI" id="CHEBI:30413"/>
    </ligand>
    <ligandPart>
        <name>Fe</name>
        <dbReference type="ChEBI" id="CHEBI:18248"/>
    </ligandPart>
</feature>
<sequence>MAVLPVEPVLPFGIDKDLVAGAAFGFLLAYILYRISTSTDIPFIKGIPEIPGALPITGHLLELGEDHATVLEAWWRKYRTSVFQIRLGNTRAVVVNSFDDAKRMLIGHQSAVIDRPTLYTFHGIISSTQGFTIGSSPWDESCKNKRKASGQALGRAKIRDYFDMFDLESYCVVRDLARDSKNGTVEISVRPYIQRYALNTTLTLCYGIRMDSVYDSMLREILEVGSAISLLRSASENYQDYVPILRYLPNNEKNKRSKDLRNRRDKYLNALLDQVREMIRKGTDKPCISAAILKDQETKLTGVEVSSICLSLVSGGFETIPGTLTSCIGSLSTPEGQMFQEKAYQDIKRLYPDVRDAWRNSFQDEKVPYVNAIIKEAARYYTVSAMSLPRKTVTEVEWDGAKIPAKTMILINAQAANHDVDHFGPSASTFNPERWLTSDGSIDPASEKASAGIQHFSFGAGSRACSGQIIASRLLYTALVRMICSYRIVASESEPPNTDYVEYNQFKSALVAIPRDFKVTLIPRDEMEGGDEAGTLAECLEEARARTEGYYKEEEGVEV</sequence>
<keyword evidence="7" id="KW-1185">Reference proteome</keyword>
<name>A0A9P6VDN7_9HELO</name>
<gene>
    <name evidence="6" type="ORF">D0Z07_8852</name>
</gene>
<comment type="similarity">
    <text evidence="1">Belongs to the cytochrome P450 family.</text>
</comment>
<dbReference type="GO" id="GO:0016705">
    <property type="term" value="F:oxidoreductase activity, acting on paired donors, with incorporation or reduction of molecular oxygen"/>
    <property type="evidence" value="ECO:0007669"/>
    <property type="project" value="InterPro"/>
</dbReference>
<dbReference type="InterPro" id="IPR036396">
    <property type="entry name" value="Cyt_P450_sf"/>
</dbReference>